<dbReference type="SUPFAM" id="SSF64268">
    <property type="entry name" value="PX domain"/>
    <property type="match status" value="1"/>
</dbReference>
<dbReference type="InterPro" id="IPR001579">
    <property type="entry name" value="Glyco_hydro_18_chit_AS"/>
</dbReference>
<evidence type="ECO:0000313" key="12">
    <source>
        <dbReference type="EMBL" id="KAF9484200.1"/>
    </source>
</evidence>
<feature type="domain" description="PX" evidence="10">
    <location>
        <begin position="2"/>
        <end position="116"/>
    </location>
</feature>
<sequence>MSSVESVSISMHTTCSTPHPHILYIIKVFRDDNTIHEVIKRYSEFVELREQLGGSFPFPPKRSVSCAIVPATWVDDGLIQERKAGLQMYLTAIIHDLALNKRREFIDFLSPAVEMDDKRPRSGHEMISNGAFASKVANEPDSSTKYIAASYYPSWSSDSFPPHTIDFSKFDVLFFAFVTPNGVAGISWDDGSQDTLKKLVSSAHGSGSATKIVLSVGGWGGSHWYSQAMSTSTNRTKLVNNLVEVVKSYGLDGIDIDWEYPNAPGAGNPHSSADAANFLEFLKSLRKELGPSRIISAAVTQLTWLGENGSPLKDVSEYAKYMTYVNVMNYDVFSSSSHPGPNAPLGDSCGTSTQPQANAVAALSQWTKAGMPVSKILLGLPLYGYVSKSTDKKLTGSSIPTSIKPRFPAGMHRRTTTKGPTKTEPARGDLSSMWGQQISFAELITAGALVKNPDGTYGAANGYTMDWDNCSDTPFIYNTERTTVVTYDDTYSIESKTKFAKKSGMAGCFTWSMDQDDGVALHDVILANLKGRV</sequence>
<reference evidence="12" key="1">
    <citation type="submission" date="2020-11" db="EMBL/GenBank/DDBJ databases">
        <authorList>
            <consortium name="DOE Joint Genome Institute"/>
            <person name="Ahrendt S."/>
            <person name="Riley R."/>
            <person name="Andreopoulos W."/>
            <person name="Labutti K."/>
            <person name="Pangilinan J."/>
            <person name="Ruiz-Duenas F.J."/>
            <person name="Barrasa J.M."/>
            <person name="Sanchez-Garcia M."/>
            <person name="Camarero S."/>
            <person name="Miyauchi S."/>
            <person name="Serrano A."/>
            <person name="Linde D."/>
            <person name="Babiker R."/>
            <person name="Drula E."/>
            <person name="Ayuso-Fernandez I."/>
            <person name="Pacheco R."/>
            <person name="Padilla G."/>
            <person name="Ferreira P."/>
            <person name="Barriuso J."/>
            <person name="Kellner H."/>
            <person name="Castanera R."/>
            <person name="Alfaro M."/>
            <person name="Ramirez L."/>
            <person name="Pisabarro A.G."/>
            <person name="Kuo A."/>
            <person name="Tritt A."/>
            <person name="Lipzen A."/>
            <person name="He G."/>
            <person name="Yan M."/>
            <person name="Ng V."/>
            <person name="Cullen D."/>
            <person name="Martin F."/>
            <person name="Rosso M.-N."/>
            <person name="Henrissat B."/>
            <person name="Hibbett D."/>
            <person name="Martinez A.T."/>
            <person name="Grigoriev I.V."/>
        </authorList>
    </citation>
    <scope>NUCLEOTIDE SEQUENCE</scope>
    <source>
        <strain evidence="12">CIRM-BRFM 674</strain>
    </source>
</reference>
<evidence type="ECO:0000313" key="13">
    <source>
        <dbReference type="Proteomes" id="UP000807469"/>
    </source>
</evidence>
<dbReference type="SMART" id="SM00312">
    <property type="entry name" value="PX"/>
    <property type="match status" value="1"/>
</dbReference>
<comment type="caution">
    <text evidence="12">The sequence shown here is derived from an EMBL/GenBank/DDBJ whole genome shotgun (WGS) entry which is preliminary data.</text>
</comment>
<dbReference type="GO" id="GO:0006032">
    <property type="term" value="P:chitin catabolic process"/>
    <property type="evidence" value="ECO:0007669"/>
    <property type="project" value="UniProtKB-KW"/>
</dbReference>
<evidence type="ECO:0000259" key="10">
    <source>
        <dbReference type="PROSITE" id="PS50195"/>
    </source>
</evidence>
<dbReference type="Gene3D" id="3.10.50.10">
    <property type="match status" value="1"/>
</dbReference>
<dbReference type="PROSITE" id="PS01095">
    <property type="entry name" value="GH18_1"/>
    <property type="match status" value="1"/>
</dbReference>
<dbReference type="GO" id="GO:0000272">
    <property type="term" value="P:polysaccharide catabolic process"/>
    <property type="evidence" value="ECO:0007669"/>
    <property type="project" value="UniProtKB-KW"/>
</dbReference>
<dbReference type="PANTHER" id="PTHR11177">
    <property type="entry name" value="CHITINASE"/>
    <property type="match status" value="1"/>
</dbReference>
<evidence type="ECO:0000256" key="9">
    <source>
        <dbReference type="SAM" id="MobiDB-lite"/>
    </source>
</evidence>
<comment type="catalytic activity">
    <reaction evidence="1">
        <text>Random endo-hydrolysis of N-acetyl-beta-D-glucosaminide (1-&gt;4)-beta-linkages in chitin and chitodextrins.</text>
        <dbReference type="EC" id="3.2.1.14"/>
    </reaction>
</comment>
<dbReference type="PROSITE" id="PS51910">
    <property type="entry name" value="GH18_2"/>
    <property type="match status" value="1"/>
</dbReference>
<dbReference type="GO" id="GO:0005576">
    <property type="term" value="C:extracellular region"/>
    <property type="evidence" value="ECO:0007669"/>
    <property type="project" value="TreeGrafter"/>
</dbReference>
<feature type="domain" description="GH18" evidence="11">
    <location>
        <begin position="146"/>
        <end position="532"/>
    </location>
</feature>
<dbReference type="GO" id="GO:0008843">
    <property type="term" value="F:endochitinase activity"/>
    <property type="evidence" value="ECO:0007669"/>
    <property type="project" value="UniProtKB-EC"/>
</dbReference>
<proteinExistence type="inferred from homology"/>
<comment type="similarity">
    <text evidence="8">Belongs to the glycosyl hydrolase 18 family.</text>
</comment>
<dbReference type="Gene3D" id="3.20.20.80">
    <property type="entry name" value="Glycosidases"/>
    <property type="match status" value="2"/>
</dbReference>
<dbReference type="InterPro" id="IPR001683">
    <property type="entry name" value="PX_dom"/>
</dbReference>
<dbReference type="GO" id="GO:0008061">
    <property type="term" value="F:chitin binding"/>
    <property type="evidence" value="ECO:0007669"/>
    <property type="project" value="InterPro"/>
</dbReference>
<dbReference type="Gene3D" id="3.30.1520.10">
    <property type="entry name" value="Phox-like domain"/>
    <property type="match status" value="1"/>
</dbReference>
<evidence type="ECO:0000256" key="8">
    <source>
        <dbReference type="RuleBase" id="RU004453"/>
    </source>
</evidence>
<evidence type="ECO:0000256" key="2">
    <source>
        <dbReference type="ARBA" id="ARBA00022801"/>
    </source>
</evidence>
<name>A0A9P5ZCJ6_9AGAR</name>
<dbReference type="InterPro" id="IPR036871">
    <property type="entry name" value="PX_dom_sf"/>
</dbReference>
<evidence type="ECO:0000256" key="3">
    <source>
        <dbReference type="ARBA" id="ARBA00023024"/>
    </source>
</evidence>
<dbReference type="SUPFAM" id="SSF51445">
    <property type="entry name" value="(Trans)glycosidases"/>
    <property type="match status" value="1"/>
</dbReference>
<keyword evidence="4" id="KW-0119">Carbohydrate metabolism</keyword>
<dbReference type="InterPro" id="IPR017853">
    <property type="entry name" value="GH"/>
</dbReference>
<dbReference type="PANTHER" id="PTHR11177:SF317">
    <property type="entry name" value="CHITINASE 12-RELATED"/>
    <property type="match status" value="1"/>
</dbReference>
<dbReference type="InterPro" id="IPR050314">
    <property type="entry name" value="Glycosyl_Hydrlase_18"/>
</dbReference>
<evidence type="ECO:0000256" key="7">
    <source>
        <dbReference type="RuleBase" id="RU000489"/>
    </source>
</evidence>
<dbReference type="Pfam" id="PF00704">
    <property type="entry name" value="Glyco_hydro_18"/>
    <property type="match status" value="1"/>
</dbReference>
<keyword evidence="5 7" id="KW-0326">Glycosidase</keyword>
<dbReference type="InterPro" id="IPR011583">
    <property type="entry name" value="Chitinase_II/V-like_cat"/>
</dbReference>
<evidence type="ECO:0000256" key="6">
    <source>
        <dbReference type="ARBA" id="ARBA00023326"/>
    </source>
</evidence>
<evidence type="ECO:0000259" key="11">
    <source>
        <dbReference type="PROSITE" id="PS51910"/>
    </source>
</evidence>
<dbReference type="Pfam" id="PF00787">
    <property type="entry name" value="PX"/>
    <property type="match status" value="1"/>
</dbReference>
<dbReference type="Proteomes" id="UP000807469">
    <property type="component" value="Unassembled WGS sequence"/>
</dbReference>
<dbReference type="PROSITE" id="PS50195">
    <property type="entry name" value="PX"/>
    <property type="match status" value="1"/>
</dbReference>
<feature type="region of interest" description="Disordered" evidence="9">
    <location>
        <begin position="404"/>
        <end position="429"/>
    </location>
</feature>
<keyword evidence="3" id="KW-0146">Chitin degradation</keyword>
<keyword evidence="2 7" id="KW-0378">Hydrolase</keyword>
<dbReference type="CDD" id="cd06093">
    <property type="entry name" value="PX_domain"/>
    <property type="match status" value="1"/>
</dbReference>
<dbReference type="SMART" id="SM00636">
    <property type="entry name" value="Glyco_18"/>
    <property type="match status" value="1"/>
</dbReference>
<dbReference type="GO" id="GO:0035091">
    <property type="term" value="F:phosphatidylinositol binding"/>
    <property type="evidence" value="ECO:0007669"/>
    <property type="project" value="InterPro"/>
</dbReference>
<protein>
    <submittedName>
        <fullName evidence="12">Glycoside hydrolase family 18 protein</fullName>
    </submittedName>
</protein>
<dbReference type="EMBL" id="MU155146">
    <property type="protein sequence ID" value="KAF9484200.1"/>
    <property type="molecule type" value="Genomic_DNA"/>
</dbReference>
<dbReference type="InterPro" id="IPR029070">
    <property type="entry name" value="Chitinase_insertion_sf"/>
</dbReference>
<evidence type="ECO:0000256" key="5">
    <source>
        <dbReference type="ARBA" id="ARBA00023295"/>
    </source>
</evidence>
<dbReference type="AlphaFoldDB" id="A0A9P5ZCJ6"/>
<evidence type="ECO:0000256" key="4">
    <source>
        <dbReference type="ARBA" id="ARBA00023277"/>
    </source>
</evidence>
<organism evidence="12 13">
    <name type="scientific">Pholiota conissans</name>
    <dbReference type="NCBI Taxonomy" id="109636"/>
    <lineage>
        <taxon>Eukaryota</taxon>
        <taxon>Fungi</taxon>
        <taxon>Dikarya</taxon>
        <taxon>Basidiomycota</taxon>
        <taxon>Agaricomycotina</taxon>
        <taxon>Agaricomycetes</taxon>
        <taxon>Agaricomycetidae</taxon>
        <taxon>Agaricales</taxon>
        <taxon>Agaricineae</taxon>
        <taxon>Strophariaceae</taxon>
        <taxon>Pholiota</taxon>
    </lineage>
</organism>
<keyword evidence="6" id="KW-0624">Polysaccharide degradation</keyword>
<gene>
    <name evidence="12" type="ORF">BDN70DRAFT_182300</name>
</gene>
<accession>A0A9P5ZCJ6</accession>
<dbReference type="OrthoDB" id="73875at2759"/>
<evidence type="ECO:0000256" key="1">
    <source>
        <dbReference type="ARBA" id="ARBA00000822"/>
    </source>
</evidence>
<keyword evidence="13" id="KW-1185">Reference proteome</keyword>
<dbReference type="InterPro" id="IPR001223">
    <property type="entry name" value="Glyco_hydro18_cat"/>
</dbReference>